<evidence type="ECO:0000313" key="1">
    <source>
        <dbReference type="Proteomes" id="UP000887572"/>
    </source>
</evidence>
<accession>A0A914HCJ9</accession>
<reference evidence="2" key="1">
    <citation type="submission" date="2022-11" db="UniProtKB">
        <authorList>
            <consortium name="WormBaseParasite"/>
        </authorList>
    </citation>
    <scope>IDENTIFICATION</scope>
</reference>
<protein>
    <submittedName>
        <fullName evidence="2">Uncharacterized protein</fullName>
    </submittedName>
</protein>
<sequence length="148" mass="17214">MHQLKDNLIAKMEKYQNKQQHSIDELTEMQLRNEQLNALQKKIVKMEEYQKEQEQNIVGLQKTVVTLREIVFSIGLTLQNRLGFRCIVTLSIPRKDDGIFYYEVTIIEESHHVFIGLATKQMPLGAWVRGFNGTYAYGSIGRFWGHAV</sequence>
<organism evidence="1 2">
    <name type="scientific">Globodera rostochiensis</name>
    <name type="common">Golden nematode worm</name>
    <name type="synonym">Heterodera rostochiensis</name>
    <dbReference type="NCBI Taxonomy" id="31243"/>
    <lineage>
        <taxon>Eukaryota</taxon>
        <taxon>Metazoa</taxon>
        <taxon>Ecdysozoa</taxon>
        <taxon>Nematoda</taxon>
        <taxon>Chromadorea</taxon>
        <taxon>Rhabditida</taxon>
        <taxon>Tylenchina</taxon>
        <taxon>Tylenchomorpha</taxon>
        <taxon>Tylenchoidea</taxon>
        <taxon>Heteroderidae</taxon>
        <taxon>Heteroderinae</taxon>
        <taxon>Globodera</taxon>
    </lineage>
</organism>
<dbReference type="AlphaFoldDB" id="A0A914HCJ9"/>
<keyword evidence="1" id="KW-1185">Reference proteome</keyword>
<dbReference type="Proteomes" id="UP000887572">
    <property type="component" value="Unplaced"/>
</dbReference>
<evidence type="ECO:0000313" key="2">
    <source>
        <dbReference type="WBParaSite" id="Gr19_v10_g15366.t1"/>
    </source>
</evidence>
<dbReference type="Gene3D" id="2.60.120.920">
    <property type="match status" value="1"/>
</dbReference>
<dbReference type="InterPro" id="IPR043136">
    <property type="entry name" value="B30.2/SPRY_sf"/>
</dbReference>
<name>A0A914HCJ9_GLORO</name>
<dbReference type="WBParaSite" id="Gr19_v10_g15366.t1">
    <property type="protein sequence ID" value="Gr19_v10_g15366.t1"/>
    <property type="gene ID" value="Gr19_v10_g15366"/>
</dbReference>
<proteinExistence type="predicted"/>